<dbReference type="PANTHER" id="PTHR19331:SF22">
    <property type="entry name" value="DELETED IN MALIGNANT BRAIN TUMORS 1 PROTEIN"/>
    <property type="match status" value="1"/>
</dbReference>
<proteinExistence type="predicted"/>
<dbReference type="Ensembl" id="ENSSORT00005002768.1">
    <property type="protein sequence ID" value="ENSSORP00005002688.1"/>
    <property type="gene ID" value="ENSSORG00005001649.1"/>
</dbReference>
<feature type="transmembrane region" description="Helical" evidence="8">
    <location>
        <begin position="12"/>
        <end position="38"/>
    </location>
</feature>
<feature type="disulfide bond" evidence="7">
    <location>
        <begin position="731"/>
        <end position="792"/>
    </location>
</feature>
<feature type="disulfide bond" evidence="7">
    <location>
        <begin position="187"/>
        <end position="248"/>
    </location>
</feature>
<feature type="disulfide bond" evidence="7">
    <location>
        <begin position="384"/>
        <end position="448"/>
    </location>
</feature>
<evidence type="ECO:0000256" key="4">
    <source>
        <dbReference type="ARBA" id="ARBA00022737"/>
    </source>
</evidence>
<dbReference type="PROSITE" id="PS50287">
    <property type="entry name" value="SRCR_2"/>
    <property type="match status" value="9"/>
</dbReference>
<dbReference type="SUPFAM" id="SSF56487">
    <property type="entry name" value="SRCR-like"/>
    <property type="match status" value="9"/>
</dbReference>
<keyword evidence="3" id="KW-0732">Signal</keyword>
<feature type="disulfide bond" evidence="7">
    <location>
        <begin position="279"/>
        <end position="343"/>
    </location>
</feature>
<reference evidence="10" key="2">
    <citation type="submission" date="2025-08" db="UniProtKB">
        <authorList>
            <consortium name="Ensembl"/>
        </authorList>
    </citation>
    <scope>IDENTIFICATION</scope>
</reference>
<dbReference type="SMART" id="SM00202">
    <property type="entry name" value="SR"/>
    <property type="match status" value="9"/>
</dbReference>
<feature type="disulfide bond" evidence="7">
    <location>
        <begin position="867"/>
        <end position="877"/>
    </location>
</feature>
<dbReference type="Proteomes" id="UP000472271">
    <property type="component" value="Chromosome 21"/>
</dbReference>
<feature type="disulfide bond" evidence="7">
    <location>
        <begin position="485"/>
        <end position="549"/>
    </location>
</feature>
<name>A0A672Y7Y1_9TELE</name>
<evidence type="ECO:0000313" key="11">
    <source>
        <dbReference type="Proteomes" id="UP000472271"/>
    </source>
</evidence>
<feature type="domain" description="SRCR" evidence="9">
    <location>
        <begin position="563"/>
        <end position="663"/>
    </location>
</feature>
<feature type="disulfide bond" evidence="7">
    <location>
        <begin position="174"/>
        <end position="238"/>
    </location>
</feature>
<keyword evidence="5 7" id="KW-1015">Disulfide bond</keyword>
<dbReference type="PANTHER" id="PTHR19331">
    <property type="entry name" value="SCAVENGER RECEPTOR DOMAIN-CONTAINING"/>
    <property type="match status" value="1"/>
</dbReference>
<keyword evidence="8" id="KW-0812">Transmembrane</keyword>
<feature type="domain" description="SRCR" evidence="9">
    <location>
        <begin position="798"/>
        <end position="877"/>
    </location>
</feature>
<feature type="domain" description="SRCR" evidence="9">
    <location>
        <begin position="359"/>
        <end position="459"/>
    </location>
</feature>
<dbReference type="GO" id="GO:0016020">
    <property type="term" value="C:membrane"/>
    <property type="evidence" value="ECO:0007669"/>
    <property type="project" value="InterPro"/>
</dbReference>
<reference evidence="10" key="3">
    <citation type="submission" date="2025-09" db="UniProtKB">
        <authorList>
            <consortium name="Ensembl"/>
        </authorList>
    </citation>
    <scope>IDENTIFICATION</scope>
</reference>
<reference evidence="10" key="1">
    <citation type="submission" date="2019-06" db="EMBL/GenBank/DDBJ databases">
        <authorList>
            <consortium name="Wellcome Sanger Institute Data Sharing"/>
        </authorList>
    </citation>
    <scope>NUCLEOTIDE SEQUENCE [LARGE SCALE GENOMIC DNA]</scope>
</reference>
<comment type="subcellular location">
    <subcellularLocation>
        <location evidence="1">Secreted</location>
    </subcellularLocation>
</comment>
<keyword evidence="4" id="KW-0677">Repeat</keyword>
<feature type="disulfide bond" evidence="7">
    <location>
        <begin position="397"/>
        <end position="458"/>
    </location>
</feature>
<feature type="disulfide bond" evidence="7">
    <location>
        <begin position="588"/>
        <end position="652"/>
    </location>
</feature>
<evidence type="ECO:0000256" key="5">
    <source>
        <dbReference type="ARBA" id="ARBA00023157"/>
    </source>
</evidence>
<dbReference type="FunFam" id="3.10.250.10:FF:000003">
    <property type="entry name" value="Deleted in malignant brain tumors 1"/>
    <property type="match status" value="2"/>
</dbReference>
<keyword evidence="11" id="KW-1185">Reference proteome</keyword>
<evidence type="ECO:0000256" key="2">
    <source>
        <dbReference type="ARBA" id="ARBA00022525"/>
    </source>
</evidence>
<sequence length="1013" mass="109693">MSHLCLVLNDFVNYTIVFINSIFHLYLPLTLSVVHVLLLGGSTVRLVNSTTNCSGRVEVFHSGQWGTVCDDEWDLSDAEVVCRQLGCGLALSAPGDAHFGQGSGVIWLDNVMCTGTESNLTECRYRGFGIHNCGHQDDAGVVCEGGSTVRLVGSTTRCSGRVEVFHSERWGTVCDDEWHLSDAEVVCRQLGCGLALSAPRRAQFGRGSGVIWLDNVMCTGTESNLTECRHQGFGNHDCGHQEDAGVVCEGRSTVRLVNSTTRCSGRVEVFHSGQWGTVCDNDWDLSDAEVVCRQLDCREALSAPGDAHFGQGSGVIWLDNVMCTGTESNLTECRYRGFGIHNCGHQDDAGVVCEGGSTVRLVGSTTRCSGRVEVFHSGQWGTVCDDEWHLSDAEVVCRQLGCGRALSAPRHAHFGQGSGVIWLDNVMCTGTESNLMECQHQGFGIHDCDHQEDAGVVCEVRLVNSTTNCSGRVEVFHSGQWGTVCDDDWDLSDAEVVCRQLGCGLALSAPRRAQFGRGSGVIWLDNVMCTGTESNLMECQHQGFGNHDCGHQEDAGVVCRSTVRLVGSTTRCSGRVEVFHSGQWGTVCDNDWDLSDAEVVCRQLDCREALSAPGDAHFGQGSGVIWLDNVLCTGTESNLTECRYRGFGIHNCGHQDDAGVKITSCLLSSSIFHLYLPLTLSVVHVLLLGGSTVRLVGSTTRCSGRVEVFHSERWGTVCDDEWHLSDAEVVCRQLGCGRALSAPRHAHFGRGSGVIWLDNVMCTGTESNLTECRHQGFGIHNCGHQEDAGVVCEGRSTVRLVGSTTRCSGRVEVFHSGQWGTVCDNDWDLSDAEVVCRQLDCREALSAPGDAHFGQGSGVIWLDNVMCTGTESNLTECRSTVRLVGSTTRCSGRVEVFHSGQWGTVCDDEWHLSDAEVVCRQLGCGRALSAPRHAHFGQGSGVIWLDNVMCTGTESNLMECRHQGFGIDNCYEEDAGVVCEGKQKSPEISGKHRGIGIVLLSVCLSIQQCNRII</sequence>
<feature type="disulfide bond" evidence="7">
    <location>
        <begin position="69"/>
        <end position="133"/>
    </location>
</feature>
<keyword evidence="6" id="KW-0325">Glycoprotein</keyword>
<dbReference type="FunFam" id="3.10.250.10:FF:000006">
    <property type="entry name" value="neurotrypsin isoform X2"/>
    <property type="match status" value="7"/>
</dbReference>
<feature type="disulfide bond" evidence="7">
    <location>
        <begin position="529"/>
        <end position="539"/>
    </location>
</feature>
<dbReference type="PRINTS" id="PR00258">
    <property type="entry name" value="SPERACTRCPTR"/>
</dbReference>
<feature type="disulfide bond" evidence="7">
    <location>
        <begin position="718"/>
        <end position="782"/>
    </location>
</feature>
<keyword evidence="8" id="KW-0472">Membrane</keyword>
<dbReference type="Gene3D" id="3.10.250.10">
    <property type="entry name" value="SRCR-like domain"/>
    <property type="match status" value="9"/>
</dbReference>
<evidence type="ECO:0000256" key="7">
    <source>
        <dbReference type="PROSITE-ProRule" id="PRU00196"/>
    </source>
</evidence>
<feature type="domain" description="SRCR" evidence="9">
    <location>
        <begin position="44"/>
        <end position="144"/>
    </location>
</feature>
<feature type="domain" description="SRCR" evidence="9">
    <location>
        <begin position="881"/>
        <end position="980"/>
    </location>
</feature>
<dbReference type="AlphaFoldDB" id="A0A672Y7Y1"/>
<keyword evidence="8" id="KW-1133">Transmembrane helix</keyword>
<keyword evidence="2" id="KW-0964">Secreted</keyword>
<feature type="disulfide bond" evidence="7">
    <location>
        <begin position="113"/>
        <end position="123"/>
    </location>
</feature>
<feature type="domain" description="SRCR" evidence="9">
    <location>
        <begin position="149"/>
        <end position="249"/>
    </location>
</feature>
<feature type="disulfide bond" evidence="7">
    <location>
        <begin position="428"/>
        <end position="438"/>
    </location>
</feature>
<evidence type="ECO:0000313" key="10">
    <source>
        <dbReference type="Ensembl" id="ENSSORP00005002688.1"/>
    </source>
</evidence>
<feature type="disulfide bond" evidence="7">
    <location>
        <begin position="82"/>
        <end position="143"/>
    </location>
</feature>
<organism evidence="10 11">
    <name type="scientific">Sphaeramia orbicularis</name>
    <name type="common">orbiculate cardinalfish</name>
    <dbReference type="NCBI Taxonomy" id="375764"/>
    <lineage>
        <taxon>Eukaryota</taxon>
        <taxon>Metazoa</taxon>
        <taxon>Chordata</taxon>
        <taxon>Craniata</taxon>
        <taxon>Vertebrata</taxon>
        <taxon>Euteleostomi</taxon>
        <taxon>Actinopterygii</taxon>
        <taxon>Neopterygii</taxon>
        <taxon>Teleostei</taxon>
        <taxon>Neoteleostei</taxon>
        <taxon>Acanthomorphata</taxon>
        <taxon>Gobiaria</taxon>
        <taxon>Kurtiformes</taxon>
        <taxon>Apogonoidei</taxon>
        <taxon>Apogonidae</taxon>
        <taxon>Apogoninae</taxon>
        <taxon>Sphaeramia</taxon>
    </lineage>
</organism>
<feature type="disulfide bond" evidence="7">
    <location>
        <begin position="323"/>
        <end position="333"/>
    </location>
</feature>
<feature type="disulfide bond" evidence="7">
    <location>
        <begin position="498"/>
        <end position="559"/>
    </location>
</feature>
<evidence type="ECO:0000256" key="6">
    <source>
        <dbReference type="ARBA" id="ARBA00023180"/>
    </source>
</evidence>
<protein>
    <recommendedName>
        <fullName evidence="9">SRCR domain-containing protein</fullName>
    </recommendedName>
</protein>
<dbReference type="Pfam" id="PF00530">
    <property type="entry name" value="SRCR"/>
    <property type="match status" value="9"/>
</dbReference>
<feature type="disulfide bond" evidence="7">
    <location>
        <begin position="292"/>
        <end position="353"/>
    </location>
</feature>
<feature type="disulfide bond" evidence="7">
    <location>
        <begin position="632"/>
        <end position="642"/>
    </location>
</feature>
<feature type="disulfide bond" evidence="7">
    <location>
        <begin position="950"/>
        <end position="960"/>
    </location>
</feature>
<feature type="domain" description="SRCR" evidence="9">
    <location>
        <begin position="693"/>
        <end position="793"/>
    </location>
</feature>
<feature type="domain" description="SRCR" evidence="9">
    <location>
        <begin position="254"/>
        <end position="354"/>
    </location>
</feature>
<evidence type="ECO:0000256" key="1">
    <source>
        <dbReference type="ARBA" id="ARBA00004613"/>
    </source>
</evidence>
<feature type="disulfide bond" evidence="7">
    <location>
        <begin position="762"/>
        <end position="772"/>
    </location>
</feature>
<feature type="disulfide bond" evidence="7">
    <location>
        <begin position="218"/>
        <end position="228"/>
    </location>
</feature>
<feature type="disulfide bond" evidence="7">
    <location>
        <begin position="906"/>
        <end position="970"/>
    </location>
</feature>
<evidence type="ECO:0000256" key="3">
    <source>
        <dbReference type="ARBA" id="ARBA00022729"/>
    </source>
</evidence>
<accession>A0A672Y7Y1</accession>
<dbReference type="InterPro" id="IPR001190">
    <property type="entry name" value="SRCR"/>
</dbReference>
<evidence type="ECO:0000259" key="9">
    <source>
        <dbReference type="PROSITE" id="PS50287"/>
    </source>
</evidence>
<dbReference type="InterPro" id="IPR036772">
    <property type="entry name" value="SRCR-like_dom_sf"/>
</dbReference>
<feature type="domain" description="SRCR" evidence="9">
    <location>
        <begin position="460"/>
        <end position="560"/>
    </location>
</feature>
<comment type="caution">
    <text evidence="7">Lacks conserved residue(s) required for the propagation of feature annotation.</text>
</comment>
<evidence type="ECO:0000256" key="8">
    <source>
        <dbReference type="SAM" id="Phobius"/>
    </source>
</evidence>